<dbReference type="AlphaFoldDB" id="W9CR69"/>
<dbReference type="OrthoDB" id="3556575at2759"/>
<evidence type="ECO:0000256" key="1">
    <source>
        <dbReference type="SAM" id="MobiDB-lite"/>
    </source>
</evidence>
<evidence type="ECO:0000313" key="3">
    <source>
        <dbReference type="Proteomes" id="UP000019487"/>
    </source>
</evidence>
<feature type="region of interest" description="Disordered" evidence="1">
    <location>
        <begin position="1"/>
        <end position="21"/>
    </location>
</feature>
<sequence>MDMELNAPLLRPTTPISAHSSSITSSTYRTFKLSRSRPLSTYTHTYTHTYTSPFSHSKFPILSPQSSGSSTSSHSSSSRSSSRNFDSSCLKPSATLSRTRSLYTKFNTEVQFIKLKLTARRRKGKEGRWVKIEGEGENERRAEVFWRRIDGGQGMIPYGGVGRERLE</sequence>
<reference evidence="2 3" key="1">
    <citation type="journal article" date="2014" name="Genome Announc.">
        <title>Draft genome sequence of Sclerotinia borealis, a psychrophilic plant pathogenic fungus.</title>
        <authorList>
            <person name="Mardanov A.V."/>
            <person name="Beletsky A.V."/>
            <person name="Kadnikov V.V."/>
            <person name="Ignatov A.N."/>
            <person name="Ravin N.V."/>
        </authorList>
    </citation>
    <scope>NUCLEOTIDE SEQUENCE [LARGE SCALE GENOMIC DNA]</scope>
    <source>
        <strain evidence="3">F-4157</strain>
    </source>
</reference>
<accession>W9CR69</accession>
<name>W9CR69_SCLBF</name>
<gene>
    <name evidence="2" type="ORF">SBOR_1329</name>
</gene>
<feature type="region of interest" description="Disordered" evidence="1">
    <location>
        <begin position="61"/>
        <end position="90"/>
    </location>
</feature>
<organism evidence="2 3">
    <name type="scientific">Sclerotinia borealis (strain F-4128)</name>
    <dbReference type="NCBI Taxonomy" id="1432307"/>
    <lineage>
        <taxon>Eukaryota</taxon>
        <taxon>Fungi</taxon>
        <taxon>Dikarya</taxon>
        <taxon>Ascomycota</taxon>
        <taxon>Pezizomycotina</taxon>
        <taxon>Leotiomycetes</taxon>
        <taxon>Helotiales</taxon>
        <taxon>Sclerotiniaceae</taxon>
        <taxon>Sclerotinia</taxon>
    </lineage>
</organism>
<feature type="compositionally biased region" description="Low complexity" evidence="1">
    <location>
        <begin position="12"/>
        <end position="21"/>
    </location>
</feature>
<feature type="compositionally biased region" description="Low complexity" evidence="1">
    <location>
        <begin position="63"/>
        <end position="88"/>
    </location>
</feature>
<keyword evidence="3" id="KW-1185">Reference proteome</keyword>
<proteinExistence type="predicted"/>
<dbReference type="Proteomes" id="UP000019487">
    <property type="component" value="Unassembled WGS sequence"/>
</dbReference>
<dbReference type="HOGENOM" id="CLU_1758542_0_0_1"/>
<protein>
    <submittedName>
        <fullName evidence="2">Uncharacterized protein</fullName>
    </submittedName>
</protein>
<dbReference type="EMBL" id="AYSA01000045">
    <property type="protein sequence ID" value="ESZ98336.1"/>
    <property type="molecule type" value="Genomic_DNA"/>
</dbReference>
<comment type="caution">
    <text evidence="2">The sequence shown here is derived from an EMBL/GenBank/DDBJ whole genome shotgun (WGS) entry which is preliminary data.</text>
</comment>
<evidence type="ECO:0000313" key="2">
    <source>
        <dbReference type="EMBL" id="ESZ98336.1"/>
    </source>
</evidence>